<keyword evidence="4" id="KW-0804">Transcription</keyword>
<dbReference type="SUPFAM" id="SSF51215">
    <property type="entry name" value="Regulatory protein AraC"/>
    <property type="match status" value="1"/>
</dbReference>
<dbReference type="KEGG" id="lri:NCTC12151_03255"/>
<keyword evidence="3" id="KW-0010">Activator</keyword>
<evidence type="ECO:0000256" key="2">
    <source>
        <dbReference type="ARBA" id="ARBA00023125"/>
    </source>
</evidence>
<dbReference type="PROSITE" id="PS01124">
    <property type="entry name" value="HTH_ARAC_FAMILY_2"/>
    <property type="match status" value="1"/>
</dbReference>
<dbReference type="InterPro" id="IPR009057">
    <property type="entry name" value="Homeodomain-like_sf"/>
</dbReference>
<dbReference type="SMART" id="SM00342">
    <property type="entry name" value="HTH_ARAC"/>
    <property type="match status" value="1"/>
</dbReference>
<gene>
    <name evidence="6" type="primary">rhaR</name>
    <name evidence="6" type="ORF">NCTC12151_03255</name>
</gene>
<dbReference type="OrthoDB" id="9809338at2"/>
<dbReference type="InterPro" id="IPR037923">
    <property type="entry name" value="HTH-like"/>
</dbReference>
<name>A0A2X4UVC8_9GAMM</name>
<evidence type="ECO:0000313" key="7">
    <source>
        <dbReference type="Proteomes" id="UP000249005"/>
    </source>
</evidence>
<evidence type="ECO:0000256" key="4">
    <source>
        <dbReference type="ARBA" id="ARBA00023163"/>
    </source>
</evidence>
<keyword evidence="1" id="KW-0805">Transcription regulation</keyword>
<evidence type="ECO:0000256" key="1">
    <source>
        <dbReference type="ARBA" id="ARBA00023015"/>
    </source>
</evidence>
<organism evidence="6 7">
    <name type="scientific">Leminorella richardii</name>
    <dbReference type="NCBI Taxonomy" id="158841"/>
    <lineage>
        <taxon>Bacteria</taxon>
        <taxon>Pseudomonadati</taxon>
        <taxon>Pseudomonadota</taxon>
        <taxon>Gammaproteobacteria</taxon>
        <taxon>Enterobacterales</taxon>
        <taxon>Budviciaceae</taxon>
        <taxon>Leminorella</taxon>
    </lineage>
</organism>
<sequence>MQSALQRVKSVTQGYWRSERMPHVELRSTYQSRVGYGEHLHQTFSIGAILEGRTLVRYRGQERLARTGELVLIEADAAHSCNPLDGRERSYHMLYLDTHWCLQRLSALVGHSVNSLCCSHFSVSDSALFRRYLELVDVLMHSDEPPVWQLALDAFIDPLMLCYCSPEPASSERDIVRFIRHRLQENLPSPPTLAELAEDLRLRPETLIRAFYREAGMTPHAYLNSMRIEWAKSLLRQGESIADTAQAVGFSDQSHFHKRFVAATAATPGQYLLERSIFDNPPSPGER</sequence>
<protein>
    <submittedName>
        <fullName evidence="6">L-rhamnose operon transcriptional activator rhaR</fullName>
    </submittedName>
</protein>
<dbReference type="EMBL" id="LS483470">
    <property type="protein sequence ID" value="SQI43817.1"/>
    <property type="molecule type" value="Genomic_DNA"/>
</dbReference>
<evidence type="ECO:0000313" key="6">
    <source>
        <dbReference type="EMBL" id="SQI43817.1"/>
    </source>
</evidence>
<keyword evidence="7" id="KW-1185">Reference proteome</keyword>
<dbReference type="PANTHER" id="PTHR46796:SF2">
    <property type="entry name" value="TRANSCRIPTIONAL REGULATORY PROTEIN"/>
    <property type="match status" value="1"/>
</dbReference>
<dbReference type="GO" id="GO:0043565">
    <property type="term" value="F:sequence-specific DNA binding"/>
    <property type="evidence" value="ECO:0007669"/>
    <property type="project" value="InterPro"/>
</dbReference>
<proteinExistence type="predicted"/>
<dbReference type="RefSeq" id="WP_111741567.1">
    <property type="nucleotide sequence ID" value="NZ_LR698987.1"/>
</dbReference>
<dbReference type="AlphaFoldDB" id="A0A2X4UVC8"/>
<dbReference type="PANTHER" id="PTHR46796">
    <property type="entry name" value="HTH-TYPE TRANSCRIPTIONAL ACTIVATOR RHAS-RELATED"/>
    <property type="match status" value="1"/>
</dbReference>
<dbReference type="GO" id="GO:0003700">
    <property type="term" value="F:DNA-binding transcription factor activity"/>
    <property type="evidence" value="ECO:0007669"/>
    <property type="project" value="InterPro"/>
</dbReference>
<dbReference type="SUPFAM" id="SSF46689">
    <property type="entry name" value="Homeodomain-like"/>
    <property type="match status" value="2"/>
</dbReference>
<feature type="domain" description="HTH araC/xylS-type" evidence="5">
    <location>
        <begin position="173"/>
        <end position="274"/>
    </location>
</feature>
<dbReference type="InterPro" id="IPR003313">
    <property type="entry name" value="AraC-bd"/>
</dbReference>
<dbReference type="PROSITE" id="PS00041">
    <property type="entry name" value="HTH_ARAC_FAMILY_1"/>
    <property type="match status" value="1"/>
</dbReference>
<dbReference type="Pfam" id="PF12833">
    <property type="entry name" value="HTH_18"/>
    <property type="match status" value="1"/>
</dbReference>
<evidence type="ECO:0000256" key="3">
    <source>
        <dbReference type="ARBA" id="ARBA00023159"/>
    </source>
</evidence>
<evidence type="ECO:0000259" key="5">
    <source>
        <dbReference type="PROSITE" id="PS01124"/>
    </source>
</evidence>
<dbReference type="Proteomes" id="UP000249005">
    <property type="component" value="Chromosome 1"/>
</dbReference>
<keyword evidence="2" id="KW-0238">DNA-binding</keyword>
<dbReference type="Pfam" id="PF02311">
    <property type="entry name" value="AraC_binding"/>
    <property type="match status" value="1"/>
</dbReference>
<dbReference type="InterPro" id="IPR018062">
    <property type="entry name" value="HTH_AraC-typ_CS"/>
</dbReference>
<reference evidence="6 7" key="1">
    <citation type="submission" date="2018-06" db="EMBL/GenBank/DDBJ databases">
        <authorList>
            <consortium name="Pathogen Informatics"/>
            <person name="Doyle S."/>
        </authorList>
    </citation>
    <scope>NUCLEOTIDE SEQUENCE [LARGE SCALE GENOMIC DNA]</scope>
    <source>
        <strain evidence="6 7">NCTC12151</strain>
    </source>
</reference>
<dbReference type="Gene3D" id="1.10.10.60">
    <property type="entry name" value="Homeodomain-like"/>
    <property type="match status" value="1"/>
</dbReference>
<dbReference type="InterPro" id="IPR050204">
    <property type="entry name" value="AraC_XylS_family_regulators"/>
</dbReference>
<accession>A0A2X4UVC8</accession>
<dbReference type="InterPro" id="IPR018060">
    <property type="entry name" value="HTH_AraC"/>
</dbReference>